<dbReference type="Proteomes" id="UP001432322">
    <property type="component" value="Unassembled WGS sequence"/>
</dbReference>
<evidence type="ECO:0000256" key="1">
    <source>
        <dbReference type="SAM" id="MobiDB-lite"/>
    </source>
</evidence>
<protein>
    <submittedName>
        <fullName evidence="2">Uncharacterized protein</fullName>
    </submittedName>
</protein>
<sequence length="682" mass="75798">MSRRTFIKQWNPTVPIGGRGRGRGRGKRGSDPDQAFAGAFRTVHDPAAEARHGGGRDGPSTRFYSASGLTTAGLPANEDRFRAHTLGTRGGRGGRSVQQRVGMFRNAIQSNVIFGGPSDRVLRHSRRKLERIIAPESDVPESVGEWHRSPQRSNNNGRRRDVYEYATEEEEEEAEENDGEEERRPQPRRRPSNTRRVAEQRRDPDYDPFEFRISFQDEESEDEAYARRAPPARPRRPAQRAAAAAPSTSRAAIPYDRERLRDNTQNGVAPRRLFVTRDGDIREEVDYEEQERQREQREYRRRGEGRRGEEMGHEDERMPTQRQEQRAAKRPRDQSPARPAASQLQQPQRRPSKQRGREEVQLLQQPAAAVGRQSVFGESLQPAVVVEPPSNAIADAHYAPSIAHAISHRILSGLPPLRLKEDNGSQSYLGASRSIITSALQRFMMPQDENDNGDGRRPSSAATVRASPDPGKSVLRALMDRTQHIVLSEGEEDEDEEEGEEEDSRSERRGGGAFENIFSCHTSPDSPVLERLFEQTLMESHEIVEEADTADMLGLNDQPSEAGHSDATTVAMVDQFAITGAVSSMADSGSERSSISSYSNHSMASNRSMARATVPSAANFAAGASSDSSRSMDYSSDRSSLGSMGSGRTERSFNFQMSAAAAPPTNVPNYMNNNDGSFNFDF</sequence>
<comment type="caution">
    <text evidence="2">The sequence shown here is derived from an EMBL/GenBank/DDBJ whole genome shotgun (WGS) entry which is preliminary data.</text>
</comment>
<feature type="compositionally biased region" description="Acidic residues" evidence="1">
    <location>
        <begin position="166"/>
        <end position="180"/>
    </location>
</feature>
<feature type="region of interest" description="Disordered" evidence="1">
    <location>
        <begin position="138"/>
        <end position="372"/>
    </location>
</feature>
<feature type="compositionally biased region" description="Basic and acidic residues" evidence="1">
    <location>
        <begin position="275"/>
        <end position="335"/>
    </location>
</feature>
<dbReference type="AlphaFoldDB" id="A0AAV5W0M1"/>
<feature type="compositionally biased region" description="Low complexity" evidence="1">
    <location>
        <begin position="239"/>
        <end position="252"/>
    </location>
</feature>
<dbReference type="EMBL" id="BTSY01000004">
    <property type="protein sequence ID" value="GMT25376.1"/>
    <property type="molecule type" value="Genomic_DNA"/>
</dbReference>
<feature type="compositionally biased region" description="Low complexity" evidence="1">
    <location>
        <begin position="625"/>
        <end position="647"/>
    </location>
</feature>
<feature type="region of interest" description="Disordered" evidence="1">
    <location>
        <begin position="11"/>
        <end position="33"/>
    </location>
</feature>
<accession>A0AAV5W0M1</accession>
<feature type="compositionally biased region" description="Acidic residues" evidence="1">
    <location>
        <begin position="489"/>
        <end position="504"/>
    </location>
</feature>
<gene>
    <name evidence="2" type="ORF">PFISCL1PPCAC_16673</name>
</gene>
<evidence type="ECO:0000313" key="3">
    <source>
        <dbReference type="Proteomes" id="UP001432322"/>
    </source>
</evidence>
<feature type="region of interest" description="Disordered" evidence="1">
    <location>
        <begin position="486"/>
        <end position="521"/>
    </location>
</feature>
<name>A0AAV5W0M1_9BILA</name>
<reference evidence="2" key="1">
    <citation type="submission" date="2023-10" db="EMBL/GenBank/DDBJ databases">
        <title>Genome assembly of Pristionchus species.</title>
        <authorList>
            <person name="Yoshida K."/>
            <person name="Sommer R.J."/>
        </authorList>
    </citation>
    <scope>NUCLEOTIDE SEQUENCE</scope>
    <source>
        <strain evidence="2">RS5133</strain>
    </source>
</reference>
<feature type="region of interest" description="Disordered" evidence="1">
    <location>
        <begin position="446"/>
        <end position="472"/>
    </location>
</feature>
<organism evidence="2 3">
    <name type="scientific">Pristionchus fissidentatus</name>
    <dbReference type="NCBI Taxonomy" id="1538716"/>
    <lineage>
        <taxon>Eukaryota</taxon>
        <taxon>Metazoa</taxon>
        <taxon>Ecdysozoa</taxon>
        <taxon>Nematoda</taxon>
        <taxon>Chromadorea</taxon>
        <taxon>Rhabditida</taxon>
        <taxon>Rhabditina</taxon>
        <taxon>Diplogasteromorpha</taxon>
        <taxon>Diplogasteroidea</taxon>
        <taxon>Neodiplogasteridae</taxon>
        <taxon>Pristionchus</taxon>
    </lineage>
</organism>
<feature type="region of interest" description="Disordered" evidence="1">
    <location>
        <begin position="620"/>
        <end position="649"/>
    </location>
</feature>
<feature type="compositionally biased region" description="Basic and acidic residues" evidence="1">
    <location>
        <begin position="196"/>
        <end position="205"/>
    </location>
</feature>
<keyword evidence="3" id="KW-1185">Reference proteome</keyword>
<proteinExistence type="predicted"/>
<evidence type="ECO:0000313" key="2">
    <source>
        <dbReference type="EMBL" id="GMT25376.1"/>
    </source>
</evidence>